<dbReference type="InterPro" id="IPR027417">
    <property type="entry name" value="P-loop_NTPase"/>
</dbReference>
<dbReference type="AlphaFoldDB" id="A0A0L7LHU9"/>
<dbReference type="Gene3D" id="3.40.50.300">
    <property type="entry name" value="P-loop containing nucleotide triphosphate hydrolases"/>
    <property type="match status" value="1"/>
</dbReference>
<feature type="domain" description="Phosphoribulokinase/uridine kinase" evidence="1">
    <location>
        <begin position="10"/>
        <end position="144"/>
    </location>
</feature>
<comment type="caution">
    <text evidence="2">The sequence shown here is derived from an EMBL/GenBank/DDBJ whole genome shotgun (WGS) entry which is preliminary data.</text>
</comment>
<dbReference type="Proteomes" id="UP000037510">
    <property type="component" value="Unassembled WGS sequence"/>
</dbReference>
<evidence type="ECO:0000313" key="2">
    <source>
        <dbReference type="EMBL" id="KOB74786.1"/>
    </source>
</evidence>
<dbReference type="InterPro" id="IPR006083">
    <property type="entry name" value="PRK/URK"/>
</dbReference>
<keyword evidence="2" id="KW-0418">Kinase</keyword>
<evidence type="ECO:0000259" key="1">
    <source>
        <dbReference type="Pfam" id="PF00485"/>
    </source>
</evidence>
<dbReference type="GO" id="GO:0016301">
    <property type="term" value="F:kinase activity"/>
    <property type="evidence" value="ECO:0007669"/>
    <property type="project" value="UniProtKB-KW"/>
</dbReference>
<gene>
    <name evidence="2" type="ORF">OBRU01_07849</name>
</gene>
<feature type="non-terminal residue" evidence="2">
    <location>
        <position position="1"/>
    </location>
</feature>
<evidence type="ECO:0000313" key="3">
    <source>
        <dbReference type="Proteomes" id="UP000037510"/>
    </source>
</evidence>
<keyword evidence="2" id="KW-0808">Transferase</keyword>
<sequence>MSDPRSDWIVIGISGVTCGGKTTVANRLHNALTPSYILHQDKYFYPDDSPKHIKCPGLDHNNYDVLSSLDMDAMYRDALATIDGEKIPDAHRDEREGKLKVKGKKFLILEGFTVLNFKPILELCDFRYYIVLEYGECAARRCFRLYDPPDIAGYFEQCVWPEHVKYKAEVGLTRCSRSRRCFRLYDPLDIAGYFEQCVWPEHVKYKAEVGLTRCSRSRRCFRLYDPPDIAGYYEQYVWPEHVKYKAEVGLTRCSRSR</sequence>
<proteinExistence type="predicted"/>
<feature type="non-terminal residue" evidence="2">
    <location>
        <position position="257"/>
    </location>
</feature>
<reference evidence="2 3" key="1">
    <citation type="journal article" date="2015" name="Genome Biol. Evol.">
        <title>The genome of winter moth (Operophtera brumata) provides a genomic perspective on sexual dimorphism and phenology.</title>
        <authorList>
            <person name="Derks M.F."/>
            <person name="Smit S."/>
            <person name="Salis L."/>
            <person name="Schijlen E."/>
            <person name="Bossers A."/>
            <person name="Mateman C."/>
            <person name="Pijl A.S."/>
            <person name="de Ridder D."/>
            <person name="Groenen M.A."/>
            <person name="Visser M.E."/>
            <person name="Megens H.J."/>
        </authorList>
    </citation>
    <scope>NUCLEOTIDE SEQUENCE [LARGE SCALE GENOMIC DNA]</scope>
    <source>
        <strain evidence="2">WM2013NL</strain>
        <tissue evidence="2">Head and thorax</tissue>
    </source>
</reference>
<dbReference type="Pfam" id="PF00485">
    <property type="entry name" value="PRK"/>
    <property type="match status" value="1"/>
</dbReference>
<dbReference type="STRING" id="104452.A0A0L7LHU9"/>
<name>A0A0L7LHU9_OPEBR</name>
<accession>A0A0L7LHU9</accession>
<organism evidence="2 3">
    <name type="scientific">Operophtera brumata</name>
    <name type="common">Winter moth</name>
    <name type="synonym">Phalaena brumata</name>
    <dbReference type="NCBI Taxonomy" id="104452"/>
    <lineage>
        <taxon>Eukaryota</taxon>
        <taxon>Metazoa</taxon>
        <taxon>Ecdysozoa</taxon>
        <taxon>Arthropoda</taxon>
        <taxon>Hexapoda</taxon>
        <taxon>Insecta</taxon>
        <taxon>Pterygota</taxon>
        <taxon>Neoptera</taxon>
        <taxon>Endopterygota</taxon>
        <taxon>Lepidoptera</taxon>
        <taxon>Glossata</taxon>
        <taxon>Ditrysia</taxon>
        <taxon>Geometroidea</taxon>
        <taxon>Geometridae</taxon>
        <taxon>Larentiinae</taxon>
        <taxon>Operophtera</taxon>
    </lineage>
</organism>
<dbReference type="EMBL" id="JTDY01001131">
    <property type="protein sequence ID" value="KOB74786.1"/>
    <property type="molecule type" value="Genomic_DNA"/>
</dbReference>
<protein>
    <submittedName>
        <fullName evidence="2">Nicotinamide riboside kinase 1</fullName>
    </submittedName>
</protein>
<dbReference type="GO" id="GO:0005524">
    <property type="term" value="F:ATP binding"/>
    <property type="evidence" value="ECO:0007669"/>
    <property type="project" value="InterPro"/>
</dbReference>
<dbReference type="PANTHER" id="PTHR10285">
    <property type="entry name" value="URIDINE KINASE"/>
    <property type="match status" value="1"/>
</dbReference>
<dbReference type="SUPFAM" id="SSF52540">
    <property type="entry name" value="P-loop containing nucleoside triphosphate hydrolases"/>
    <property type="match status" value="1"/>
</dbReference>
<keyword evidence="3" id="KW-1185">Reference proteome</keyword>